<dbReference type="InterPro" id="IPR012337">
    <property type="entry name" value="RNaseH-like_sf"/>
</dbReference>
<dbReference type="SUPFAM" id="SSF53098">
    <property type="entry name" value="Ribonuclease H-like"/>
    <property type="match status" value="1"/>
</dbReference>
<dbReference type="Proteomes" id="UP000306630">
    <property type="component" value="Unassembled WGS sequence"/>
</dbReference>
<dbReference type="InterPro" id="IPR038721">
    <property type="entry name" value="IS701-like_DDE_dom"/>
</dbReference>
<evidence type="ECO:0000259" key="1">
    <source>
        <dbReference type="Pfam" id="PF13546"/>
    </source>
</evidence>
<feature type="domain" description="Transposase IS701-like DDE" evidence="1">
    <location>
        <begin position="94"/>
        <end position="267"/>
    </location>
</feature>
<dbReference type="Pfam" id="PF13546">
    <property type="entry name" value="DDE_5"/>
    <property type="match status" value="1"/>
</dbReference>
<accession>A0A4S2FGT7</accession>
<evidence type="ECO:0000313" key="2">
    <source>
        <dbReference type="EMBL" id="TGY68013.1"/>
    </source>
</evidence>
<name>A0A4S2FGT7_9BACT</name>
<proteinExistence type="predicted"/>
<reference evidence="2 3" key="1">
    <citation type="submission" date="2019-04" db="EMBL/GenBank/DDBJ databases">
        <title>Microbes associate with the intestines of laboratory mice.</title>
        <authorList>
            <person name="Navarre W."/>
            <person name="Wong E."/>
            <person name="Huang K."/>
            <person name="Tropini C."/>
            <person name="Ng K."/>
            <person name="Yu B."/>
        </authorList>
    </citation>
    <scope>NUCLEOTIDE SEQUENCE [LARGE SCALE GENOMIC DNA]</scope>
    <source>
        <strain evidence="2 3">NM06_A21</strain>
    </source>
</reference>
<evidence type="ECO:0000313" key="3">
    <source>
        <dbReference type="Proteomes" id="UP000306630"/>
    </source>
</evidence>
<organism evidence="2 3">
    <name type="scientific">Muribaculum intestinale</name>
    <dbReference type="NCBI Taxonomy" id="1796646"/>
    <lineage>
        <taxon>Bacteria</taxon>
        <taxon>Pseudomonadati</taxon>
        <taxon>Bacteroidota</taxon>
        <taxon>Bacteroidia</taxon>
        <taxon>Bacteroidales</taxon>
        <taxon>Muribaculaceae</taxon>
        <taxon>Muribaculum</taxon>
    </lineage>
</organism>
<comment type="caution">
    <text evidence="2">The sequence shown here is derived from an EMBL/GenBank/DDBJ whole genome shotgun (WGS) entry which is preliminary data.</text>
</comment>
<dbReference type="RefSeq" id="WP_135994026.1">
    <property type="nucleotide sequence ID" value="NZ_CBFGDC010000001.1"/>
</dbReference>
<sequence length="483" mass="55742">MSIHKITPFLSDIKDFFKNSDMTAAMQNISSILGQVKMTERDTLAVTSKRNCVYRLLTVFQCLLLFPCFGIRNAYRNQKYGTLDSLIKARKDVFYRFMENPDIDWRKTLWHISVQLWNRIHLRSDHKADDVCLILDDTDHEKTGRTIEKIGRVHSHLAHKAVLGFKCLCMAVTDGVSQMLLDLAIVGEEGKKGNYGMSARELKRRRITEHDSEALRKREQEYDMSKIELAKQMIKRAIRRGIRFSYVLADSWFTNKEIVQFIHSRHIKCHWLGMIKVGENGKTKYHTKHGDLSAPALVKLGKKLKLQKYSRKLKCYYIMFDATFGGVPVRIFLVRRTQHGKWNGLLTTDTAMDFFKAWRIYSRRWALEVVFKDCKTNLGFGKCQSTCFASQIAAATLCCLQYNILSIAKRFSDYETIGGLFRDISKETVQLSVAQQIWGILQEIVSAIARVFGLLDEEVYDAVINHSDELAHIAKFYNLKSAS</sequence>
<protein>
    <submittedName>
        <fullName evidence="2">IS4 family transposase</fullName>
    </submittedName>
</protein>
<dbReference type="AlphaFoldDB" id="A0A4S2FGT7"/>
<gene>
    <name evidence="2" type="ORF">E5333_15050</name>
</gene>
<dbReference type="EMBL" id="SRYD01000107">
    <property type="protein sequence ID" value="TGY68013.1"/>
    <property type="molecule type" value="Genomic_DNA"/>
</dbReference>